<name>L2GVZ7_VAVCU</name>
<dbReference type="HOGENOM" id="CLU_720018_0_0_1"/>
<dbReference type="RefSeq" id="XP_008073709.1">
    <property type="nucleotide sequence ID" value="XM_008075518.1"/>
</dbReference>
<feature type="region of interest" description="Disordered" evidence="1">
    <location>
        <begin position="150"/>
        <end position="190"/>
    </location>
</feature>
<gene>
    <name evidence="2" type="ORF">VCUG_00688</name>
</gene>
<accession>L2GVZ7</accession>
<evidence type="ECO:0000313" key="3">
    <source>
        <dbReference type="Proteomes" id="UP000011081"/>
    </source>
</evidence>
<dbReference type="InParanoid" id="L2GVZ7"/>
<dbReference type="VEuPathDB" id="MicrosporidiaDB:VCUG_00688"/>
<dbReference type="OMA" id="HETTERK"/>
<evidence type="ECO:0000256" key="1">
    <source>
        <dbReference type="SAM" id="MobiDB-lite"/>
    </source>
</evidence>
<protein>
    <submittedName>
        <fullName evidence="2">Uncharacterized protein</fullName>
    </submittedName>
</protein>
<dbReference type="GeneID" id="19878573"/>
<dbReference type="Proteomes" id="UP000011081">
    <property type="component" value="Unassembled WGS sequence"/>
</dbReference>
<dbReference type="EMBL" id="GL877411">
    <property type="protein sequence ID" value="ELA47846.1"/>
    <property type="molecule type" value="Genomic_DNA"/>
</dbReference>
<proteinExistence type="predicted"/>
<dbReference type="AlphaFoldDB" id="L2GVZ7"/>
<reference evidence="3" key="1">
    <citation type="submission" date="2011-03" db="EMBL/GenBank/DDBJ databases">
        <title>The genome sequence of Vavraia culicis strain floridensis.</title>
        <authorList>
            <consortium name="The Broad Institute Genome Sequencing Platform"/>
            <person name="Cuomo C."/>
            <person name="Becnel J."/>
            <person name="Sanscrainte N."/>
            <person name="Young S.K."/>
            <person name="Zeng Q."/>
            <person name="Gargeya S."/>
            <person name="Fitzgerald M."/>
            <person name="Haas B."/>
            <person name="Abouelleil A."/>
            <person name="Alvarado L."/>
            <person name="Arachchi H.M."/>
            <person name="Berlin A."/>
            <person name="Chapman S.B."/>
            <person name="Gearin G."/>
            <person name="Goldberg J."/>
            <person name="Griggs A."/>
            <person name="Gujja S."/>
            <person name="Hansen M."/>
            <person name="Heiman D."/>
            <person name="Howarth C."/>
            <person name="Larimer J."/>
            <person name="Lui A."/>
            <person name="MacDonald P.J.P."/>
            <person name="McCowen C."/>
            <person name="Montmayeur A."/>
            <person name="Murphy C."/>
            <person name="Neiman D."/>
            <person name="Pearson M."/>
            <person name="Priest M."/>
            <person name="Roberts A."/>
            <person name="Saif S."/>
            <person name="Shea T."/>
            <person name="Sisk P."/>
            <person name="Stolte C."/>
            <person name="Sykes S."/>
            <person name="Wortman J."/>
            <person name="Nusbaum C."/>
            <person name="Birren B."/>
        </authorList>
    </citation>
    <scope>NUCLEOTIDE SEQUENCE [LARGE SCALE GENOMIC DNA]</scope>
    <source>
        <strain evidence="3">floridensis</strain>
    </source>
</reference>
<organism evidence="2 3">
    <name type="scientific">Vavraia culicis (isolate floridensis)</name>
    <name type="common">Microsporidian parasite</name>
    <dbReference type="NCBI Taxonomy" id="948595"/>
    <lineage>
        <taxon>Eukaryota</taxon>
        <taxon>Fungi</taxon>
        <taxon>Fungi incertae sedis</taxon>
        <taxon>Microsporidia</taxon>
        <taxon>Pleistophoridae</taxon>
        <taxon>Vavraia</taxon>
    </lineage>
</organism>
<feature type="compositionally biased region" description="Polar residues" evidence="1">
    <location>
        <begin position="171"/>
        <end position="182"/>
    </location>
</feature>
<evidence type="ECO:0000313" key="2">
    <source>
        <dbReference type="EMBL" id="ELA47846.1"/>
    </source>
</evidence>
<keyword evidence="3" id="KW-1185">Reference proteome</keyword>
<sequence length="384" mass="44026">MQRIVDKKIKPQKVNLMKYSVMLAFFILSRGINVNQTFDPNMVCTRSGSCIEKPRLDIRADANKTEKQRHANSCFSKNAALGCHVPGPKIKTCMETNTKDYDNLLQSSGANYSLFSRLLVSYELCSDRYVDISSKNMNQNLKWSLHETTERKKENGANQNGIKTEILETGGNLQSKPYSMQKYSRKSPVRDARQRQFQENCRKASQDADKECASKIFYLSDSSSDSDKKCASNVFYLSDSSSDSYDQKLFNPANSRRSIANKAFENRDAMRVLKCLQKDIGLISMLIDITVFNFQVYMSQSAGAPYAVLNLITILEKFWCFLHDVPRNYEAEIKAKHVQIHRLRLTLPHSFRELTKMLYGTSETRLAILRIEQLTEQILSIFND</sequence>